<evidence type="ECO:0000256" key="2">
    <source>
        <dbReference type="ARBA" id="ARBA00040540"/>
    </source>
</evidence>
<dbReference type="PROSITE" id="PS51203">
    <property type="entry name" value="CS"/>
    <property type="match status" value="2"/>
</dbReference>
<feature type="compositionally biased region" description="Basic and acidic residues" evidence="4">
    <location>
        <begin position="753"/>
        <end position="776"/>
    </location>
</feature>
<evidence type="ECO:0000256" key="1">
    <source>
        <dbReference type="ARBA" id="ARBA00008511"/>
    </source>
</evidence>
<name>A0AAV2S715_MEGNR</name>
<dbReference type="Pfam" id="PF08190">
    <property type="entry name" value="PIH1"/>
    <property type="match status" value="1"/>
</dbReference>
<dbReference type="InterPro" id="IPR050734">
    <property type="entry name" value="PIH1/Kintoun_subfamily"/>
</dbReference>
<accession>A0AAV2S715</accession>
<dbReference type="AlphaFoldDB" id="A0AAV2S715"/>
<feature type="region of interest" description="Disordered" evidence="4">
    <location>
        <begin position="635"/>
        <end position="687"/>
    </location>
</feature>
<dbReference type="CDD" id="cd06463">
    <property type="entry name" value="p23_like"/>
    <property type="match status" value="1"/>
</dbReference>
<dbReference type="Proteomes" id="UP001497623">
    <property type="component" value="Unassembled WGS sequence"/>
</dbReference>
<dbReference type="InterPro" id="IPR007052">
    <property type="entry name" value="CS_dom"/>
</dbReference>
<dbReference type="Pfam" id="PF18201">
    <property type="entry name" value="PIH1_CS"/>
    <property type="match status" value="1"/>
</dbReference>
<feature type="region of interest" description="Disordered" evidence="4">
    <location>
        <begin position="219"/>
        <end position="258"/>
    </location>
</feature>
<feature type="compositionally biased region" description="Basic residues" evidence="4">
    <location>
        <begin position="820"/>
        <end position="829"/>
    </location>
</feature>
<comment type="function">
    <text evidence="3">Involved in the assembly of C/D box small nucleolar ribonucleoprotein (snoRNP) particles. Recruits the SWI/SNF complex to the core promoter of rRNA genes and enhances pre-rRNA transcription. Mediates interaction of TELO2 with the R2TP complex which is necessary for the stability of MTOR and SMG1. Positively regulates the assembly and activity of the mTORC1 complex.</text>
</comment>
<evidence type="ECO:0000256" key="4">
    <source>
        <dbReference type="SAM" id="MobiDB-lite"/>
    </source>
</evidence>
<organism evidence="6 7">
    <name type="scientific">Meganyctiphanes norvegica</name>
    <name type="common">Northern krill</name>
    <name type="synonym">Thysanopoda norvegica</name>
    <dbReference type="NCBI Taxonomy" id="48144"/>
    <lineage>
        <taxon>Eukaryota</taxon>
        <taxon>Metazoa</taxon>
        <taxon>Ecdysozoa</taxon>
        <taxon>Arthropoda</taxon>
        <taxon>Crustacea</taxon>
        <taxon>Multicrustacea</taxon>
        <taxon>Malacostraca</taxon>
        <taxon>Eumalacostraca</taxon>
        <taxon>Eucarida</taxon>
        <taxon>Euphausiacea</taxon>
        <taxon>Euphausiidae</taxon>
        <taxon>Meganyctiphanes</taxon>
    </lineage>
</organism>
<dbReference type="PANTHER" id="PTHR22997:SF0">
    <property type="entry name" value="PIH1 DOMAIN-CONTAINING PROTEIN 1"/>
    <property type="match status" value="1"/>
</dbReference>
<comment type="similarity">
    <text evidence="1">Belongs to the PIH1 family.</text>
</comment>
<evidence type="ECO:0000256" key="3">
    <source>
        <dbReference type="ARBA" id="ARBA00046233"/>
    </source>
</evidence>
<dbReference type="CDD" id="cd00298">
    <property type="entry name" value="ACD_sHsps_p23-like"/>
    <property type="match status" value="1"/>
</dbReference>
<sequence length="846" mass="93804">MADGVTTSLSKNVSRAELAQLGKHLKDEKFRALLTEFAQEVSAPGKKAQFEKEVIALEAERGVQVVFVEPKPGFAIALQLKKNKDHGHVYLNICSSEVVDKPKCTRIDTGNKKGLNWALPHLVPQPRKEVVSGVLLPGQSGSKNEALLVYDVVFHPDALHLASRNRLMRDTVIKSAVDSLVNTYKISVKCNIEIEKVEYVGKVARSVIRKVVNEKLHKQNQSEENLSFPPPREENQVESDERTSKIQSKNEKNATCKKAQKVVNKDGTIEPVHKIKYVTRSDLQDYAIPIVPQCGAAWRPHALDITVELPGVERASQVDVDITHQHLVLTADSKPKYKLELNLPYPVDEQLSTAKFDVATKYLSLTLSVIEASSKTEKLSVCSPASDSGIECESGYRTNSDGDNSSQSSEISLSSQEDLGVLGCDEQNLGAEDQDISVWEEPESEIQSKAVLIPSYNFSQSKDVLEISMNAGNVVAESVNIICKDLNEVEVSYSSIGGGYVPLHYQLVLLCPHDVLEESIKYDIHEYTLDIHIPKKESVPWKMLQVGNHDNLSEVEIGNYSELISSEKSDETSESAIHTSTESVIQETLEASITQAVIETEVEQVKTPEHPPPEVVESGRKSRLCRAVSECESQAAANRKRQGLTGSWPRGILKRRTRSLSDSQTGRFSPSFDAHTSRESSQEPEENGVVMLEVAADEDDDANSSSVKKSVRFNEVVSRQLFRSNSSILGGQGAKNQKKNKKEKVPLLDESDRDSCSDSSPHKKGEILKYLEKLDSDITTTDSNTEPEDNNEATENIDPNIKSKKQVQANNNNNIDKNGKKNKKNKNKNKKLELSNNMIFQLDIEA</sequence>
<dbReference type="InterPro" id="IPR012981">
    <property type="entry name" value="PIH1_N"/>
</dbReference>
<dbReference type="InterPro" id="IPR041442">
    <property type="entry name" value="PIH1D1/2/3_CS-like"/>
</dbReference>
<comment type="caution">
    <text evidence="6">The sequence shown here is derived from an EMBL/GenBank/DDBJ whole genome shotgun (WGS) entry which is preliminary data.</text>
</comment>
<keyword evidence="7" id="KW-1185">Reference proteome</keyword>
<dbReference type="GO" id="GO:0005737">
    <property type="term" value="C:cytoplasm"/>
    <property type="evidence" value="ECO:0007669"/>
    <property type="project" value="TreeGrafter"/>
</dbReference>
<evidence type="ECO:0000259" key="5">
    <source>
        <dbReference type="PROSITE" id="PS51203"/>
    </source>
</evidence>
<feature type="domain" description="CS" evidence="5">
    <location>
        <begin position="451"/>
        <end position="545"/>
    </location>
</feature>
<dbReference type="Gene3D" id="2.60.40.790">
    <property type="match status" value="1"/>
</dbReference>
<feature type="compositionally biased region" description="Low complexity" evidence="4">
    <location>
        <begin position="806"/>
        <end position="816"/>
    </location>
</feature>
<feature type="domain" description="CS" evidence="5">
    <location>
        <begin position="291"/>
        <end position="380"/>
    </location>
</feature>
<reference evidence="6 7" key="1">
    <citation type="submission" date="2024-05" db="EMBL/GenBank/DDBJ databases">
        <authorList>
            <person name="Wallberg A."/>
        </authorList>
    </citation>
    <scope>NUCLEOTIDE SEQUENCE [LARGE SCALE GENOMIC DNA]</scope>
</reference>
<dbReference type="PANTHER" id="PTHR22997">
    <property type="entry name" value="PIH1 DOMAIN-CONTAINING PROTEIN 1"/>
    <property type="match status" value="1"/>
</dbReference>
<gene>
    <name evidence="6" type="ORF">MNOR_LOCUS32209</name>
</gene>
<evidence type="ECO:0000313" key="7">
    <source>
        <dbReference type="Proteomes" id="UP001497623"/>
    </source>
</evidence>
<feature type="compositionally biased region" description="Basic and acidic residues" evidence="4">
    <location>
        <begin position="231"/>
        <end position="254"/>
    </location>
</feature>
<proteinExistence type="inferred from homology"/>
<feature type="region of interest" description="Disordered" evidence="4">
    <location>
        <begin position="383"/>
        <end position="411"/>
    </location>
</feature>
<dbReference type="InterPro" id="IPR008978">
    <property type="entry name" value="HSP20-like_chaperone"/>
</dbReference>
<dbReference type="SUPFAM" id="SSF49764">
    <property type="entry name" value="HSP20-like chaperones"/>
    <property type="match status" value="1"/>
</dbReference>
<dbReference type="EMBL" id="CAXKWB010043289">
    <property type="protein sequence ID" value="CAL4159012.1"/>
    <property type="molecule type" value="Genomic_DNA"/>
</dbReference>
<protein>
    <recommendedName>
        <fullName evidence="2">PIH1 domain-containing protein 1</fullName>
    </recommendedName>
</protein>
<evidence type="ECO:0000313" key="6">
    <source>
        <dbReference type="EMBL" id="CAL4159012.1"/>
    </source>
</evidence>
<feature type="region of interest" description="Disordered" evidence="4">
    <location>
        <begin position="727"/>
        <end position="834"/>
    </location>
</feature>